<evidence type="ECO:0008006" key="4">
    <source>
        <dbReference type="Google" id="ProtNLM"/>
    </source>
</evidence>
<dbReference type="EMBL" id="AP012204">
    <property type="protein sequence ID" value="BAK33475.1"/>
    <property type="molecule type" value="Genomic_DNA"/>
</dbReference>
<keyword evidence="1" id="KW-0472">Membrane</keyword>
<dbReference type="HOGENOM" id="CLU_144174_0_0_11"/>
<gene>
    <name evidence="2" type="ordered locus">MLP_04610</name>
</gene>
<keyword evidence="1" id="KW-0812">Transmembrane</keyword>
<accession>F5XJX9</accession>
<evidence type="ECO:0000313" key="2">
    <source>
        <dbReference type="EMBL" id="BAK33475.1"/>
    </source>
</evidence>
<sequence length="143" mass="15274">MIMSRSAALIGLSEPRTAVVAAVLLIVGALNLIPGAGLLGPERLADLYGVTGSDESVLVLLRHRALLLAMLGLFLVLAAFRADWRRPALIAGLLSNVVFVLLTKAEPTTAEIARVATIDLVALPLLIVGLVLSPRRRRDREPR</sequence>
<name>F5XJX9_MICPN</name>
<dbReference type="AlphaFoldDB" id="F5XJX9"/>
<dbReference type="eggNOG" id="ENOG5032NZD">
    <property type="taxonomic scope" value="Bacteria"/>
</dbReference>
<keyword evidence="3" id="KW-1185">Reference proteome</keyword>
<protein>
    <recommendedName>
        <fullName evidence="4">Phosphopantetheine adenylyltransferase</fullName>
    </recommendedName>
</protein>
<organism evidence="2 3">
    <name type="scientific">Microlunatus phosphovorus (strain ATCC 700054 / DSM 10555 / JCM 9379 / NBRC 101784 / NCIMB 13414 / VKM Ac-1990 / NM-1)</name>
    <dbReference type="NCBI Taxonomy" id="1032480"/>
    <lineage>
        <taxon>Bacteria</taxon>
        <taxon>Bacillati</taxon>
        <taxon>Actinomycetota</taxon>
        <taxon>Actinomycetes</taxon>
        <taxon>Propionibacteriales</taxon>
        <taxon>Propionibacteriaceae</taxon>
        <taxon>Microlunatus</taxon>
    </lineage>
</organism>
<keyword evidence="1" id="KW-1133">Transmembrane helix</keyword>
<dbReference type="STRING" id="1032480.MLP_04610"/>
<feature type="transmembrane region" description="Helical" evidence="1">
    <location>
        <begin position="60"/>
        <end position="80"/>
    </location>
</feature>
<feature type="transmembrane region" description="Helical" evidence="1">
    <location>
        <begin position="87"/>
        <end position="103"/>
    </location>
</feature>
<dbReference type="Proteomes" id="UP000007947">
    <property type="component" value="Chromosome"/>
</dbReference>
<evidence type="ECO:0000313" key="3">
    <source>
        <dbReference type="Proteomes" id="UP000007947"/>
    </source>
</evidence>
<proteinExistence type="predicted"/>
<dbReference type="KEGG" id="mph:MLP_04610"/>
<feature type="transmembrane region" description="Helical" evidence="1">
    <location>
        <begin position="20"/>
        <end position="40"/>
    </location>
</feature>
<evidence type="ECO:0000256" key="1">
    <source>
        <dbReference type="SAM" id="Phobius"/>
    </source>
</evidence>
<feature type="transmembrane region" description="Helical" evidence="1">
    <location>
        <begin position="115"/>
        <end position="133"/>
    </location>
</feature>
<reference evidence="2 3" key="1">
    <citation type="submission" date="2011-05" db="EMBL/GenBank/DDBJ databases">
        <title>Whole genome sequence of Microlunatus phosphovorus NM-1.</title>
        <authorList>
            <person name="Hosoyama A."/>
            <person name="Sasaki K."/>
            <person name="Harada T."/>
            <person name="Igarashi R."/>
            <person name="Kawakoshi A."/>
            <person name="Sasagawa M."/>
            <person name="Fukada J."/>
            <person name="Nakamura S."/>
            <person name="Katano Y."/>
            <person name="Hanada S."/>
            <person name="Kamagata Y."/>
            <person name="Nakamura N."/>
            <person name="Yamazaki S."/>
            <person name="Fujita N."/>
        </authorList>
    </citation>
    <scope>NUCLEOTIDE SEQUENCE [LARGE SCALE GENOMIC DNA]</scope>
    <source>
        <strain evidence="3">ATCC 700054 / DSM 10555 / JCM 9379 / NBRC 101784 / NCIMB 13414 / VKM Ac-1990 / NM-1</strain>
    </source>
</reference>